<dbReference type="PROSITE" id="PS50141">
    <property type="entry name" value="A_DEAMIN_EDITASE"/>
    <property type="match status" value="1"/>
</dbReference>
<dbReference type="Proteomes" id="UP001162483">
    <property type="component" value="Unassembled WGS sequence"/>
</dbReference>
<proteinExistence type="predicted"/>
<feature type="region of interest" description="Disordered" evidence="1">
    <location>
        <begin position="220"/>
        <end position="243"/>
    </location>
</feature>
<comment type="caution">
    <text evidence="3">The sequence shown here is derived from an EMBL/GenBank/DDBJ whole genome shotgun (WGS) entry which is preliminary data.</text>
</comment>
<organism evidence="3 4">
    <name type="scientific">Staurois parvus</name>
    <dbReference type="NCBI Taxonomy" id="386267"/>
    <lineage>
        <taxon>Eukaryota</taxon>
        <taxon>Metazoa</taxon>
        <taxon>Chordata</taxon>
        <taxon>Craniata</taxon>
        <taxon>Vertebrata</taxon>
        <taxon>Euteleostomi</taxon>
        <taxon>Amphibia</taxon>
        <taxon>Batrachia</taxon>
        <taxon>Anura</taxon>
        <taxon>Neobatrachia</taxon>
        <taxon>Ranoidea</taxon>
        <taxon>Ranidae</taxon>
        <taxon>Staurois</taxon>
    </lineage>
</organism>
<dbReference type="PANTHER" id="PTHR10910:SF106">
    <property type="entry name" value="ADENOSINE DEAMINASE DOMAIN-CONTAINING PROTEIN 2"/>
    <property type="match status" value="1"/>
</dbReference>
<evidence type="ECO:0000259" key="2">
    <source>
        <dbReference type="PROSITE" id="PS50141"/>
    </source>
</evidence>
<feature type="domain" description="A to I editase" evidence="2">
    <location>
        <begin position="19"/>
        <end position="243"/>
    </location>
</feature>
<feature type="non-terminal residue" evidence="3">
    <location>
        <position position="243"/>
    </location>
</feature>
<keyword evidence="4" id="KW-1185">Reference proteome</keyword>
<gene>
    <name evidence="3" type="ORF">SPARVUS_LOCUS2138359</name>
</gene>
<feature type="non-terminal residue" evidence="3">
    <location>
        <position position="1"/>
    </location>
</feature>
<sequence length="243" mass="26959">LFTDVPGGQANEDTYEVVALGTGVTSYQGWQEYQGLLVHDSHALVVARRALVRYLYKEINMYYSNVDEARKKCIFCPSQHSQFLMLKPKIFLYLYLSCMPEVATTSCPAWVPASSIPLSIHAKGSLLLLSNCPPSVAAARVCSMSATDKVLKWSVLGVQGALLSQIMEPLYITSIVVGGSMQQQDLLSNALIERLQPSLDLSLFQPYEVHTPYLFLGPEHNNKHPPPVHPTHSLNWSKGDKKV</sequence>
<dbReference type="PANTHER" id="PTHR10910">
    <property type="entry name" value="EUKARYOTE SPECIFIC DSRNA BINDING PROTEIN"/>
    <property type="match status" value="1"/>
</dbReference>
<dbReference type="SMART" id="SM00552">
    <property type="entry name" value="ADEAMc"/>
    <property type="match status" value="1"/>
</dbReference>
<reference evidence="3" key="1">
    <citation type="submission" date="2023-05" db="EMBL/GenBank/DDBJ databases">
        <authorList>
            <person name="Stuckert A."/>
        </authorList>
    </citation>
    <scope>NUCLEOTIDE SEQUENCE</scope>
</reference>
<name>A0ABN9B4G3_9NEOB</name>
<dbReference type="EMBL" id="CATNWA010002359">
    <property type="protein sequence ID" value="CAI9542683.1"/>
    <property type="molecule type" value="Genomic_DNA"/>
</dbReference>
<evidence type="ECO:0000256" key="1">
    <source>
        <dbReference type="SAM" id="MobiDB-lite"/>
    </source>
</evidence>
<evidence type="ECO:0000313" key="4">
    <source>
        <dbReference type="Proteomes" id="UP001162483"/>
    </source>
</evidence>
<dbReference type="Pfam" id="PF02137">
    <property type="entry name" value="A_deamin"/>
    <property type="match status" value="1"/>
</dbReference>
<accession>A0ABN9B4G3</accession>
<dbReference type="InterPro" id="IPR002466">
    <property type="entry name" value="A_deamin"/>
</dbReference>
<evidence type="ECO:0000313" key="3">
    <source>
        <dbReference type="EMBL" id="CAI9542683.1"/>
    </source>
</evidence>
<protein>
    <recommendedName>
        <fullName evidence="2">A to I editase domain-containing protein</fullName>
    </recommendedName>
</protein>